<dbReference type="RefSeq" id="WP_170036891.1">
    <property type="nucleotide sequence ID" value="NZ_JABDTL010000002.1"/>
</dbReference>
<protein>
    <recommendedName>
        <fullName evidence="4">Fibrobacter succinogenes major paralogous domain-containing protein</fullName>
    </recommendedName>
</protein>
<dbReference type="EMBL" id="JACHIA010000008">
    <property type="protein sequence ID" value="MBB6071316.1"/>
    <property type="molecule type" value="Genomic_DNA"/>
</dbReference>
<name>A0A841H016_9BACT</name>
<keyword evidence="1" id="KW-0732">Signal</keyword>
<sequence length="320" mass="34217">MKLKLLLIVLLCACTASAHGQRSASFQDAGPAGRTPGREVGETGYVTFRYRGQQVRLATVRAEDGNVWLQQNLGSERVAEDREDSRAYGDLFQWGRWDDGHQVREPANTRALPGALHTGTIDPATHPRDPGQVASAGRVPFMYNFPWWWPSDRPADEWTGRSPADASARRGVDPCAAIGGNWRLPSSADFAAIDRAAVITDANGAWQSTLKLPLAGVRDHNTGELQNGDRAGVFWTSSLDGQGNGVAFDAASGEIGVNERGVGSSVRCVMTGGAPSAGDAAPGAAAFTPAGMQTPDDAMLARKLEALTRKINERLRNPRN</sequence>
<feature type="chain" id="PRO_5032415798" description="Fibrobacter succinogenes major paralogous domain-containing protein" evidence="1">
    <location>
        <begin position="19"/>
        <end position="320"/>
    </location>
</feature>
<reference evidence="2 3" key="1">
    <citation type="submission" date="2020-08" db="EMBL/GenBank/DDBJ databases">
        <title>Genomic Encyclopedia of Type Strains, Phase IV (KMG-IV): sequencing the most valuable type-strain genomes for metagenomic binning, comparative biology and taxonomic classification.</title>
        <authorList>
            <person name="Goeker M."/>
        </authorList>
    </citation>
    <scope>NUCLEOTIDE SEQUENCE [LARGE SCALE GENOMIC DNA]</scope>
    <source>
        <strain evidence="2 3">DSM 29007</strain>
    </source>
</reference>
<evidence type="ECO:0008006" key="4">
    <source>
        <dbReference type="Google" id="ProtNLM"/>
    </source>
</evidence>
<comment type="caution">
    <text evidence="2">The sequence shown here is derived from an EMBL/GenBank/DDBJ whole genome shotgun (WGS) entry which is preliminary data.</text>
</comment>
<dbReference type="AlphaFoldDB" id="A0A841H016"/>
<proteinExistence type="predicted"/>
<evidence type="ECO:0000256" key="1">
    <source>
        <dbReference type="SAM" id="SignalP"/>
    </source>
</evidence>
<evidence type="ECO:0000313" key="2">
    <source>
        <dbReference type="EMBL" id="MBB6071316.1"/>
    </source>
</evidence>
<evidence type="ECO:0000313" key="3">
    <source>
        <dbReference type="Proteomes" id="UP000582837"/>
    </source>
</evidence>
<feature type="signal peptide" evidence="1">
    <location>
        <begin position="1"/>
        <end position="18"/>
    </location>
</feature>
<keyword evidence="3" id="KW-1185">Reference proteome</keyword>
<accession>A0A841H016</accession>
<gene>
    <name evidence="2" type="ORF">HNQ61_002940</name>
</gene>
<organism evidence="2 3">
    <name type="scientific">Longimicrobium terrae</name>
    <dbReference type="NCBI Taxonomy" id="1639882"/>
    <lineage>
        <taxon>Bacteria</taxon>
        <taxon>Pseudomonadati</taxon>
        <taxon>Gemmatimonadota</taxon>
        <taxon>Longimicrobiia</taxon>
        <taxon>Longimicrobiales</taxon>
        <taxon>Longimicrobiaceae</taxon>
        <taxon>Longimicrobium</taxon>
    </lineage>
</organism>
<dbReference type="Proteomes" id="UP000582837">
    <property type="component" value="Unassembled WGS sequence"/>
</dbReference>